<dbReference type="PANTHER" id="PTHR35011:SF11">
    <property type="entry name" value="TRAP TRANSPORTER SMALL PERMEASE PROTEIN"/>
    <property type="match status" value="1"/>
</dbReference>
<dbReference type="Proteomes" id="UP001471651">
    <property type="component" value="Unassembled WGS sequence"/>
</dbReference>
<evidence type="ECO:0000313" key="11">
    <source>
        <dbReference type="EMBL" id="MEP7728248.1"/>
    </source>
</evidence>
<dbReference type="InterPro" id="IPR007387">
    <property type="entry name" value="TRAP_DctQ"/>
</dbReference>
<keyword evidence="4 9" id="KW-0997">Cell inner membrane</keyword>
<proteinExistence type="inferred from homology"/>
<keyword evidence="6 9" id="KW-1133">Transmembrane helix</keyword>
<keyword evidence="3" id="KW-1003">Cell membrane</keyword>
<comment type="subcellular location">
    <subcellularLocation>
        <location evidence="1 9">Cell inner membrane</location>
        <topology evidence="1 9">Multi-pass membrane protein</topology>
    </subcellularLocation>
</comment>
<evidence type="ECO:0000256" key="7">
    <source>
        <dbReference type="ARBA" id="ARBA00023136"/>
    </source>
</evidence>
<evidence type="ECO:0000313" key="12">
    <source>
        <dbReference type="Proteomes" id="UP001471651"/>
    </source>
</evidence>
<comment type="function">
    <text evidence="9">Part of the tripartite ATP-independent periplasmic (TRAP) transport system.</text>
</comment>
<accession>A0ABV0KVP1</accession>
<keyword evidence="7 9" id="KW-0472">Membrane</keyword>
<evidence type="ECO:0000256" key="6">
    <source>
        <dbReference type="ARBA" id="ARBA00022989"/>
    </source>
</evidence>
<feature type="domain" description="Tripartite ATP-independent periplasmic transporters DctQ component" evidence="10">
    <location>
        <begin position="34"/>
        <end position="159"/>
    </location>
</feature>
<dbReference type="InterPro" id="IPR055348">
    <property type="entry name" value="DctQ"/>
</dbReference>
<name>A0ABV0KVP1_9GAMM</name>
<evidence type="ECO:0000256" key="2">
    <source>
        <dbReference type="ARBA" id="ARBA00022448"/>
    </source>
</evidence>
<comment type="subunit">
    <text evidence="9">The complex comprises the extracytoplasmic solute receptor protein and the two transmembrane proteins.</text>
</comment>
<evidence type="ECO:0000256" key="4">
    <source>
        <dbReference type="ARBA" id="ARBA00022519"/>
    </source>
</evidence>
<feature type="transmembrane region" description="Helical" evidence="9">
    <location>
        <begin position="57"/>
        <end position="75"/>
    </location>
</feature>
<feature type="transmembrane region" description="Helical" evidence="9">
    <location>
        <begin position="17"/>
        <end position="42"/>
    </location>
</feature>
<evidence type="ECO:0000256" key="1">
    <source>
        <dbReference type="ARBA" id="ARBA00004429"/>
    </source>
</evidence>
<keyword evidence="2 9" id="KW-0813">Transport</keyword>
<evidence type="ECO:0000256" key="5">
    <source>
        <dbReference type="ARBA" id="ARBA00022692"/>
    </source>
</evidence>
<evidence type="ECO:0000259" key="10">
    <source>
        <dbReference type="Pfam" id="PF04290"/>
    </source>
</evidence>
<comment type="caution">
    <text evidence="11">The sequence shown here is derived from an EMBL/GenBank/DDBJ whole genome shotgun (WGS) entry which is preliminary data.</text>
</comment>
<protein>
    <recommendedName>
        <fullName evidence="9">TRAP transporter small permease protein</fullName>
    </recommendedName>
</protein>
<feature type="transmembrane region" description="Helical" evidence="9">
    <location>
        <begin position="136"/>
        <end position="158"/>
    </location>
</feature>
<sequence>MDSSSSKQTAVKNFLDLLAYLTTALSGVFMVVLVASFGWLVFGRYILNDTPTWVEQMALLLVTNITFLAAAVGIHERTHLSVDMLSLCVPKRISKIINIIIDMTVFAFGFAMAMYGKELVDFAWSRTIPLLGISDGIRYFPVVASGSLMCLFSGYRIFTEIMALFIGESVSEDSLSSDVKGGK</sequence>
<dbReference type="RefSeq" id="WP_339718292.1">
    <property type="nucleotide sequence ID" value="NZ_CAXBEN010000001.1"/>
</dbReference>
<gene>
    <name evidence="11" type="ORF">ABKW32_02230</name>
</gene>
<reference evidence="11 12" key="1">
    <citation type="submission" date="2024-05" db="EMBL/GenBank/DDBJ databases">
        <authorList>
            <person name="Busch G.E."/>
            <person name="Sharma I."/>
        </authorList>
    </citation>
    <scope>NUCLEOTIDE SEQUENCE [LARGE SCALE GENOMIC DNA]</scope>
    <source>
        <strain evidence="11 12">23GB23</strain>
    </source>
</reference>
<feature type="transmembrane region" description="Helical" evidence="9">
    <location>
        <begin position="96"/>
        <end position="116"/>
    </location>
</feature>
<organism evidence="11 12">
    <name type="scientific">Marinomonas primoryensis</name>
    <dbReference type="NCBI Taxonomy" id="178399"/>
    <lineage>
        <taxon>Bacteria</taxon>
        <taxon>Pseudomonadati</taxon>
        <taxon>Pseudomonadota</taxon>
        <taxon>Gammaproteobacteria</taxon>
        <taxon>Oceanospirillales</taxon>
        <taxon>Oceanospirillaceae</taxon>
        <taxon>Marinomonas</taxon>
    </lineage>
</organism>
<evidence type="ECO:0000256" key="3">
    <source>
        <dbReference type="ARBA" id="ARBA00022475"/>
    </source>
</evidence>
<dbReference type="Pfam" id="PF04290">
    <property type="entry name" value="DctQ"/>
    <property type="match status" value="1"/>
</dbReference>
<comment type="similarity">
    <text evidence="8 9">Belongs to the TRAP transporter small permease family.</text>
</comment>
<dbReference type="EMBL" id="JBDYKN010000001">
    <property type="protein sequence ID" value="MEP7728248.1"/>
    <property type="molecule type" value="Genomic_DNA"/>
</dbReference>
<keyword evidence="5 9" id="KW-0812">Transmembrane</keyword>
<dbReference type="PANTHER" id="PTHR35011">
    <property type="entry name" value="2,3-DIKETO-L-GULONATE TRAP TRANSPORTER SMALL PERMEASE PROTEIN YIAM"/>
    <property type="match status" value="1"/>
</dbReference>
<evidence type="ECO:0000256" key="9">
    <source>
        <dbReference type="RuleBase" id="RU369079"/>
    </source>
</evidence>
<keyword evidence="12" id="KW-1185">Reference proteome</keyword>
<evidence type="ECO:0000256" key="8">
    <source>
        <dbReference type="ARBA" id="ARBA00038436"/>
    </source>
</evidence>